<organism evidence="2 4">
    <name type="scientific">Salinicoccus roseus</name>
    <dbReference type="NCBI Taxonomy" id="45670"/>
    <lineage>
        <taxon>Bacteria</taxon>
        <taxon>Bacillati</taxon>
        <taxon>Bacillota</taxon>
        <taxon>Bacilli</taxon>
        <taxon>Bacillales</taxon>
        <taxon>Staphylococcaceae</taxon>
        <taxon>Salinicoccus</taxon>
    </lineage>
</organism>
<gene>
    <name evidence="3" type="ORF">F7P68_0001580</name>
    <name evidence="2" type="ORF">SN16_11850</name>
</gene>
<sequence length="65" mass="7467">MDEKKDFMDEEYDYPGKKRTNQRFGHNVRVNHGPSPGNDDDLSTDSVKGNEQGPLPRSIFLNDEK</sequence>
<dbReference type="AlphaFoldDB" id="A0A0C2HJM2"/>
<evidence type="ECO:0000313" key="2">
    <source>
        <dbReference type="EMBL" id="KIH69776.1"/>
    </source>
</evidence>
<dbReference type="GeneID" id="77846234"/>
<name>A0A0C2HJM2_9STAP</name>
<dbReference type="RefSeq" id="WP_040106841.1">
    <property type="nucleotide sequence ID" value="NZ_JABEVU030000001.1"/>
</dbReference>
<reference evidence="2 4" key="1">
    <citation type="submission" date="2015-01" db="EMBL/GenBank/DDBJ databases">
        <title>Genome sequences of high lactate-tolerant strain Salinicoccus roseus W12 with industrial interest.</title>
        <authorList>
            <person name="Wang H."/>
            <person name="Yu B."/>
        </authorList>
    </citation>
    <scope>NUCLEOTIDE SEQUENCE [LARGE SCALE GENOMIC DNA]</scope>
    <source>
        <strain evidence="2 4">W12</strain>
    </source>
</reference>
<evidence type="ECO:0000313" key="4">
    <source>
        <dbReference type="Proteomes" id="UP000031546"/>
    </source>
</evidence>
<comment type="caution">
    <text evidence="2">The sequence shown here is derived from an EMBL/GenBank/DDBJ whole genome shotgun (WGS) entry which is preliminary data.</text>
</comment>
<proteinExistence type="predicted"/>
<dbReference type="Proteomes" id="UP000527860">
    <property type="component" value="Unassembled WGS sequence"/>
</dbReference>
<reference evidence="3" key="3">
    <citation type="submission" date="2022-12" db="EMBL/GenBank/DDBJ databases">
        <title>Genome analysis and biological profiling of marine Salinicoccus roseus MOSEL-ME25.</title>
        <authorList>
            <person name="Mirza F.T."/>
            <person name="Xie Y."/>
            <person name="Shinwari Z.K."/>
        </authorList>
    </citation>
    <scope>NUCLEOTIDE SEQUENCE</scope>
    <source>
        <strain evidence="3">MOSEL-ME25</strain>
    </source>
</reference>
<reference evidence="3" key="2">
    <citation type="submission" date="2020-04" db="EMBL/GenBank/DDBJ databases">
        <authorList>
            <person name="Tanveer F."/>
            <person name="Xie Y."/>
            <person name="Shinwari Z.K."/>
        </authorList>
    </citation>
    <scope>NUCLEOTIDE SEQUENCE</scope>
    <source>
        <strain evidence="3">MOSEL-ME25</strain>
    </source>
</reference>
<dbReference type="EMBL" id="JXII01000010">
    <property type="protein sequence ID" value="KIH69776.1"/>
    <property type="molecule type" value="Genomic_DNA"/>
</dbReference>
<accession>A0A0C2HJM2</accession>
<evidence type="ECO:0000256" key="1">
    <source>
        <dbReference type="SAM" id="MobiDB-lite"/>
    </source>
</evidence>
<protein>
    <submittedName>
        <fullName evidence="2">Uncharacterized protein</fullName>
    </submittedName>
</protein>
<evidence type="ECO:0000313" key="3">
    <source>
        <dbReference type="EMBL" id="MDB0579229.1"/>
    </source>
</evidence>
<dbReference type="Proteomes" id="UP000031546">
    <property type="component" value="Unassembled WGS sequence"/>
</dbReference>
<dbReference type="EMBL" id="JABEVU030000001">
    <property type="protein sequence ID" value="MDB0579229.1"/>
    <property type="molecule type" value="Genomic_DNA"/>
</dbReference>
<keyword evidence="5" id="KW-1185">Reference proteome</keyword>
<feature type="region of interest" description="Disordered" evidence="1">
    <location>
        <begin position="1"/>
        <end position="65"/>
    </location>
</feature>
<evidence type="ECO:0000313" key="5">
    <source>
        <dbReference type="Proteomes" id="UP000527860"/>
    </source>
</evidence>